<comment type="caution">
    <text evidence="2">The sequence shown here is derived from an EMBL/GenBank/DDBJ whole genome shotgun (WGS) entry which is preliminary data.</text>
</comment>
<dbReference type="InterPro" id="IPR006119">
    <property type="entry name" value="Resolv_N"/>
</dbReference>
<protein>
    <recommendedName>
        <fullName evidence="1">Resolvase/invertase-type recombinase catalytic domain-containing protein</fullName>
    </recommendedName>
</protein>
<proteinExistence type="predicted"/>
<dbReference type="Pfam" id="PF07508">
    <property type="entry name" value="Recombinase"/>
    <property type="match status" value="1"/>
</dbReference>
<dbReference type="AlphaFoldDB" id="A0A178M6G9"/>
<evidence type="ECO:0000313" key="2">
    <source>
        <dbReference type="EMBL" id="OAN43827.1"/>
    </source>
</evidence>
<name>A0A178M6G9_9PROT</name>
<dbReference type="PROSITE" id="PS51736">
    <property type="entry name" value="RECOMBINASES_3"/>
    <property type="match status" value="1"/>
</dbReference>
<sequence length="102" mass="10571">MISARTKAALAAAKARGKKLGSPKGAEHLRGLGNAEAVAAIKEKADRRAGDLQGIMGELMAAGMSLRGMADELNRRGILTARGGAWYPTSVKRSLERVAVGG</sequence>
<dbReference type="EMBL" id="LWQT01000122">
    <property type="protein sequence ID" value="OAN43827.1"/>
    <property type="molecule type" value="Genomic_DNA"/>
</dbReference>
<dbReference type="STRING" id="1285242.A6A04_21150"/>
<evidence type="ECO:0000313" key="3">
    <source>
        <dbReference type="Proteomes" id="UP000078428"/>
    </source>
</evidence>
<dbReference type="Proteomes" id="UP000078428">
    <property type="component" value="Unassembled WGS sequence"/>
</dbReference>
<keyword evidence="3" id="KW-1185">Reference proteome</keyword>
<dbReference type="InterPro" id="IPR011109">
    <property type="entry name" value="DNA_bind_recombinase_dom"/>
</dbReference>
<feature type="domain" description="Resolvase/invertase-type recombinase catalytic" evidence="1">
    <location>
        <begin position="1"/>
        <end position="17"/>
    </location>
</feature>
<accession>A0A178M6G9</accession>
<reference evidence="2 3" key="1">
    <citation type="submission" date="2016-04" db="EMBL/GenBank/DDBJ databases">
        <title>Draft genome sequence of freshwater magnetotactic bacteria Magnetospirillum marisnigri SP-1 and Magnetospirillum moscoviense BB-1.</title>
        <authorList>
            <person name="Koziaeva V."/>
            <person name="Dziuba M.V."/>
            <person name="Ivanov T.M."/>
            <person name="Kuznetsov B."/>
            <person name="Grouzdev D.S."/>
        </authorList>
    </citation>
    <scope>NUCLEOTIDE SEQUENCE [LARGE SCALE GENOMIC DNA]</scope>
    <source>
        <strain evidence="2 3">SP-1</strain>
    </source>
</reference>
<gene>
    <name evidence="2" type="ORF">A6A04_21150</name>
</gene>
<dbReference type="GO" id="GO:0000150">
    <property type="term" value="F:DNA strand exchange activity"/>
    <property type="evidence" value="ECO:0007669"/>
    <property type="project" value="InterPro"/>
</dbReference>
<organism evidence="2 3">
    <name type="scientific">Paramagnetospirillum marisnigri</name>
    <dbReference type="NCBI Taxonomy" id="1285242"/>
    <lineage>
        <taxon>Bacteria</taxon>
        <taxon>Pseudomonadati</taxon>
        <taxon>Pseudomonadota</taxon>
        <taxon>Alphaproteobacteria</taxon>
        <taxon>Rhodospirillales</taxon>
        <taxon>Magnetospirillaceae</taxon>
        <taxon>Paramagnetospirillum</taxon>
    </lineage>
</organism>
<evidence type="ECO:0000259" key="1">
    <source>
        <dbReference type="PROSITE" id="PS51736"/>
    </source>
</evidence>
<dbReference type="GO" id="GO:0003677">
    <property type="term" value="F:DNA binding"/>
    <property type="evidence" value="ECO:0007669"/>
    <property type="project" value="InterPro"/>
</dbReference>